<feature type="transmembrane region" description="Helical" evidence="1">
    <location>
        <begin position="83"/>
        <end position="107"/>
    </location>
</feature>
<evidence type="ECO:0008006" key="4">
    <source>
        <dbReference type="Google" id="ProtNLM"/>
    </source>
</evidence>
<proteinExistence type="predicted"/>
<feature type="transmembrane region" description="Helical" evidence="1">
    <location>
        <begin position="12"/>
        <end position="33"/>
    </location>
</feature>
<feature type="transmembrane region" description="Helical" evidence="1">
    <location>
        <begin position="147"/>
        <end position="168"/>
    </location>
</feature>
<reference evidence="2 3" key="1">
    <citation type="submission" date="2018-12" db="EMBL/GenBank/DDBJ databases">
        <title>Rubrispira sanarue gen. nov., sp., nov., a member of the order Silvanigrellales, isolated from a brackish lake in Hamamatsu Japan.</title>
        <authorList>
            <person name="Maejima Y."/>
            <person name="Iino T."/>
            <person name="Muraguchi Y."/>
            <person name="Fukuda K."/>
            <person name="Nojiri H."/>
            <person name="Ohkuma M."/>
            <person name="Moriuchi R."/>
            <person name="Dohra H."/>
            <person name="Kimbara K."/>
            <person name="Shintani M."/>
        </authorList>
    </citation>
    <scope>NUCLEOTIDE SEQUENCE [LARGE SCALE GENOMIC DNA]</scope>
    <source>
        <strain evidence="2 3">RF1110005</strain>
    </source>
</reference>
<keyword evidence="3" id="KW-1185">Reference proteome</keyword>
<evidence type="ECO:0000256" key="1">
    <source>
        <dbReference type="SAM" id="Phobius"/>
    </source>
</evidence>
<dbReference type="EMBL" id="AP019368">
    <property type="protein sequence ID" value="BBH53582.1"/>
    <property type="molecule type" value="Genomic_DNA"/>
</dbReference>
<dbReference type="Proteomes" id="UP000291236">
    <property type="component" value="Chromosome"/>
</dbReference>
<dbReference type="RefSeq" id="WP_130609730.1">
    <property type="nucleotide sequence ID" value="NZ_AP019368.1"/>
</dbReference>
<gene>
    <name evidence="2" type="ORF">JCM31447_20260</name>
</gene>
<keyword evidence="1" id="KW-0812">Transmembrane</keyword>
<organism evidence="2 3">
    <name type="scientific">Fluviispira sanaruensis</name>
    <dbReference type="NCBI Taxonomy" id="2493639"/>
    <lineage>
        <taxon>Bacteria</taxon>
        <taxon>Pseudomonadati</taxon>
        <taxon>Bdellovibrionota</taxon>
        <taxon>Oligoflexia</taxon>
        <taxon>Silvanigrellales</taxon>
        <taxon>Silvanigrellaceae</taxon>
        <taxon>Fluviispira</taxon>
    </lineage>
</organism>
<sequence length="182" mass="21280">MAKINILRSKTSHFAFSLLILIFCIYFQSCLLAKMSSSWFYIDIVSIVVIYMCIEHFLFLSIIKILFAALLMQISSAAPNGFYIMYFLLVLVFSNLLSRIFVISSFLGQTFIFMSLFFLKYLLFYFTIVPRGFTTALYLIASSWQGFFVTILIALPVFRLLIYIDSFFEYLPSYEKKKLNEI</sequence>
<dbReference type="OrthoDB" id="9852685at2"/>
<accession>A0A4P2VX72</accession>
<dbReference type="AlphaFoldDB" id="A0A4P2VX72"/>
<protein>
    <recommendedName>
        <fullName evidence="4">Rod shape-determining protein MreD</fullName>
    </recommendedName>
</protein>
<keyword evidence="1" id="KW-0472">Membrane</keyword>
<name>A0A4P2VX72_FLUSA</name>
<feature type="transmembrane region" description="Helical" evidence="1">
    <location>
        <begin position="40"/>
        <end position="71"/>
    </location>
</feature>
<evidence type="ECO:0000313" key="2">
    <source>
        <dbReference type="EMBL" id="BBH53582.1"/>
    </source>
</evidence>
<keyword evidence="1" id="KW-1133">Transmembrane helix</keyword>
<evidence type="ECO:0000313" key="3">
    <source>
        <dbReference type="Proteomes" id="UP000291236"/>
    </source>
</evidence>
<dbReference type="KEGG" id="sbf:JCM31447_20260"/>